<keyword evidence="3" id="KW-1185">Reference proteome</keyword>
<reference evidence="2 3" key="1">
    <citation type="submission" date="2013-04" db="EMBL/GenBank/DDBJ databases">
        <title>The Genome Sequence of Parabacteroides gordonii DSM 23371.</title>
        <authorList>
            <consortium name="The Broad Institute Genomics Platform"/>
            <person name="Earl A."/>
            <person name="Ward D."/>
            <person name="Feldgarden M."/>
            <person name="Gevers D."/>
            <person name="Martens E."/>
            <person name="Sakamoto M."/>
            <person name="Benno Y."/>
            <person name="Suzuki N."/>
            <person name="Matsunaga N."/>
            <person name="Koshihara K."/>
            <person name="Seki M."/>
            <person name="Komiya H."/>
            <person name="Walker B."/>
            <person name="Young S."/>
            <person name="Zeng Q."/>
            <person name="Gargeya S."/>
            <person name="Fitzgerald M."/>
            <person name="Haas B."/>
            <person name="Abouelleil A."/>
            <person name="Allen A.W."/>
            <person name="Alvarado L."/>
            <person name="Arachchi H.M."/>
            <person name="Berlin A.M."/>
            <person name="Chapman S.B."/>
            <person name="Gainer-Dewar J."/>
            <person name="Goldberg J."/>
            <person name="Griggs A."/>
            <person name="Gujja S."/>
            <person name="Hansen M."/>
            <person name="Howarth C."/>
            <person name="Imamovic A."/>
            <person name="Ireland A."/>
            <person name="Larimer J."/>
            <person name="McCowan C."/>
            <person name="Murphy C."/>
            <person name="Pearson M."/>
            <person name="Poon T.W."/>
            <person name="Priest M."/>
            <person name="Roberts A."/>
            <person name="Saif S."/>
            <person name="Shea T."/>
            <person name="Sisk P."/>
            <person name="Sykes S."/>
            <person name="Wortman J."/>
            <person name="Nusbaum C."/>
            <person name="Birren B."/>
        </authorList>
    </citation>
    <scope>NUCLEOTIDE SEQUENCE [LARGE SCALE GENOMIC DNA]</scope>
    <source>
        <strain evidence="2 3">MS-1</strain>
    </source>
</reference>
<gene>
    <name evidence="2" type="ORF">HMPREF1536_05084</name>
</gene>
<name>A0A0F5IQ03_9BACT</name>
<sequence>MKIELENCQKSLTLKDFEEVESKLGHVLPERLKEFYLQYNGGEPKQQTISINKYYEVEIRIFQPFKYNKSFKNALFHTVEGETLEHRSSNSISDNILLFASGHNNLRNIGVIAINIKNRAVYFYKIIGFVKNSDAFIFDEPQLIADSIDDFFNNLVAFPKIEEEQQTEIIEIEGVMPELSDCSASLTKEDIKNFEVELNVKIPAGMKNFYLKFNGGMPSPYCFQPQDEDLDWVEINAFFPIKERTNAFETIEVIAKDMWSRNLMPSNLLPFAMDSGGNYYALNLKNKKIYYYLTDEWDENASREYNFETNTRYIAQSFNYFINHFIEEEE</sequence>
<dbReference type="EMBL" id="AQHW01000029">
    <property type="protein sequence ID" value="KKB47440.1"/>
    <property type="molecule type" value="Genomic_DNA"/>
</dbReference>
<accession>A0A0F5IQ03</accession>
<comment type="caution">
    <text evidence="2">The sequence shown here is derived from an EMBL/GenBank/DDBJ whole genome shotgun (WGS) entry which is preliminary data.</text>
</comment>
<dbReference type="SUPFAM" id="SSF160631">
    <property type="entry name" value="SMI1/KNR4-like"/>
    <property type="match status" value="2"/>
</dbReference>
<dbReference type="InterPro" id="IPR037883">
    <property type="entry name" value="Knr4/Smi1-like_sf"/>
</dbReference>
<dbReference type="Proteomes" id="UP000033035">
    <property type="component" value="Unassembled WGS sequence"/>
</dbReference>
<dbReference type="PATRIC" id="fig|1203610.3.peg.5194"/>
<proteinExistence type="predicted"/>
<dbReference type="Gene3D" id="3.40.1580.10">
    <property type="entry name" value="SMI1/KNR4-like"/>
    <property type="match status" value="2"/>
</dbReference>
<dbReference type="AlphaFoldDB" id="A0A0F5IQ03"/>
<evidence type="ECO:0000313" key="3">
    <source>
        <dbReference type="Proteomes" id="UP000033035"/>
    </source>
</evidence>
<protein>
    <recommendedName>
        <fullName evidence="1">Knr4/Smi1-like domain-containing protein</fullName>
    </recommendedName>
</protein>
<feature type="domain" description="Knr4/Smi1-like" evidence="1">
    <location>
        <begin position="11"/>
        <end position="154"/>
    </location>
</feature>
<organism evidence="2 3">
    <name type="scientific">Parabacteroides gordonii MS-1 = DSM 23371</name>
    <dbReference type="NCBI Taxonomy" id="1203610"/>
    <lineage>
        <taxon>Bacteria</taxon>
        <taxon>Pseudomonadati</taxon>
        <taxon>Bacteroidota</taxon>
        <taxon>Bacteroidia</taxon>
        <taxon>Bacteroidales</taxon>
        <taxon>Tannerellaceae</taxon>
        <taxon>Parabacteroides</taxon>
    </lineage>
</organism>
<dbReference type="InterPro" id="IPR018958">
    <property type="entry name" value="Knr4/Smi1-like_dom"/>
</dbReference>
<dbReference type="HOGENOM" id="CLU_890408_0_0_10"/>
<feature type="domain" description="Knr4/Smi1-like" evidence="1">
    <location>
        <begin position="185"/>
        <end position="324"/>
    </location>
</feature>
<evidence type="ECO:0000259" key="1">
    <source>
        <dbReference type="SMART" id="SM00860"/>
    </source>
</evidence>
<evidence type="ECO:0000313" key="2">
    <source>
        <dbReference type="EMBL" id="KKB47440.1"/>
    </source>
</evidence>
<dbReference type="STRING" id="1203610.HMPREF1536_05084"/>
<dbReference type="Pfam" id="PF09346">
    <property type="entry name" value="SMI1_KNR4"/>
    <property type="match status" value="2"/>
</dbReference>
<dbReference type="SMART" id="SM00860">
    <property type="entry name" value="SMI1_KNR4"/>
    <property type="match status" value="2"/>
</dbReference>